<dbReference type="InterPro" id="IPR045851">
    <property type="entry name" value="AMP-bd_C_sf"/>
</dbReference>
<keyword evidence="2" id="KW-0596">Phosphopantetheine</keyword>
<dbReference type="CDD" id="cd19544">
    <property type="entry name" value="E-C_NRPS"/>
    <property type="match status" value="1"/>
</dbReference>
<dbReference type="Gene3D" id="1.10.1200.10">
    <property type="entry name" value="ACP-like"/>
    <property type="match status" value="2"/>
</dbReference>
<dbReference type="PROSITE" id="PS00012">
    <property type="entry name" value="PHOSPHOPANTETHEINE"/>
    <property type="match status" value="2"/>
</dbReference>
<evidence type="ECO:0000256" key="2">
    <source>
        <dbReference type="ARBA" id="ARBA00022450"/>
    </source>
</evidence>
<dbReference type="Gene3D" id="3.40.50.980">
    <property type="match status" value="4"/>
</dbReference>
<dbReference type="PANTHER" id="PTHR45527">
    <property type="entry name" value="NONRIBOSOMAL PEPTIDE SYNTHETASE"/>
    <property type="match status" value="1"/>
</dbReference>
<dbReference type="PROSITE" id="PS00455">
    <property type="entry name" value="AMP_BINDING"/>
    <property type="match status" value="2"/>
</dbReference>
<feature type="domain" description="Carrier" evidence="4">
    <location>
        <begin position="967"/>
        <end position="1041"/>
    </location>
</feature>
<evidence type="ECO:0000313" key="5">
    <source>
        <dbReference type="EMBL" id="MTD21902.1"/>
    </source>
</evidence>
<dbReference type="SUPFAM" id="SSF52777">
    <property type="entry name" value="CoA-dependent acyltransferases"/>
    <property type="match status" value="4"/>
</dbReference>
<dbReference type="PANTHER" id="PTHR45527:SF1">
    <property type="entry name" value="FATTY ACID SYNTHASE"/>
    <property type="match status" value="1"/>
</dbReference>
<dbReference type="InterPro" id="IPR001242">
    <property type="entry name" value="Condensation_dom"/>
</dbReference>
<organism evidence="5 6">
    <name type="scientific">Pseudomonas karstica</name>
    <dbReference type="NCBI Taxonomy" id="1055468"/>
    <lineage>
        <taxon>Bacteria</taxon>
        <taxon>Pseudomonadati</taxon>
        <taxon>Pseudomonadota</taxon>
        <taxon>Gammaproteobacteria</taxon>
        <taxon>Pseudomonadales</taxon>
        <taxon>Pseudomonadaceae</taxon>
        <taxon>Pseudomonas</taxon>
    </lineage>
</organism>
<dbReference type="Gene3D" id="3.30.559.30">
    <property type="entry name" value="Nonribosomal peptide synthetase, condensation domain"/>
    <property type="match status" value="2"/>
</dbReference>
<dbReference type="GO" id="GO:0044550">
    <property type="term" value="P:secondary metabolite biosynthetic process"/>
    <property type="evidence" value="ECO:0007669"/>
    <property type="project" value="TreeGrafter"/>
</dbReference>
<keyword evidence="6" id="KW-1185">Reference proteome</keyword>
<dbReference type="SUPFAM" id="SSF56801">
    <property type="entry name" value="Acetyl-CoA synthetase-like"/>
    <property type="match status" value="2"/>
</dbReference>
<comment type="caution">
    <text evidence="5">The sequence shown here is derived from an EMBL/GenBank/DDBJ whole genome shotgun (WGS) entry which is preliminary data.</text>
</comment>
<dbReference type="Proteomes" id="UP000431485">
    <property type="component" value="Unassembled WGS sequence"/>
</dbReference>
<dbReference type="InterPro" id="IPR000873">
    <property type="entry name" value="AMP-dep_synth/lig_dom"/>
</dbReference>
<evidence type="ECO:0000256" key="3">
    <source>
        <dbReference type="ARBA" id="ARBA00022553"/>
    </source>
</evidence>
<dbReference type="InterPro" id="IPR020806">
    <property type="entry name" value="PKS_PP-bd"/>
</dbReference>
<sequence>MKLFPPIAVGDVAVKEASESTLRVFALTAAQRDIWMDQLRIGESPLYNIGGYVDLAGPVSPELIQRTMELSVAKHDALRTVLLIDGDGLPRQTFARALTVQVPLHDFSTLPDPQAAAQALMQQRMAQPYAMDKGPLFRFFLVKLEDNHYHLGIQVHHLILDGWGFGQLLQSLAGIYSALEQGLEPDLAAPSYIDFIDNDEHYRASTRYGRDREYWQGKYQALPEPLLLPRYRARHGKDEAPANTLVQPFSMALLERMEQVANRYQASAFHVLLAAMYVYFTRTAQRQEWVVGMPILNRSNARFRSTLGLFVQVSAVRFQFSDQLSFGALVRGVRDQLKQDFRHQRFPLSEMNRELGLLRADRGQLFDLSVSYEQEDHDSRFGQTMAHANMVSSHHEQLPIAIHLRSNRHNHTACLHCAYNEAYFHRDDVQALTERFTYLLEQGLEDTPLPVSGFSLLTPREALQLKHWNATAQDRPAVDVLHRRIEAQAALTPDAVAAVYQGRQLTYAELNQQANRLAHHLLGLGVKPDDRVAIVARRGLETLAGLLAILKSGACYVPVDPSHPAERLGYLLNDSTPVAVLTQQDLLARLPSLDVPVLNLDQPSWQQHSTANPQVAVTSQNLAYVIYTSGSTGLPKGVMVEHHTVANLVDWHCSTFDLCQGRHTASVAGFGFDAMAWEVWPALCAGATLHLPPAHDGAEDIDALLDWWRAQPLDVCFLPTPVAEYAFSQNIEHPTLRTLLIGGDRLRQFSRAQHFDVINNYGPTEATVVATSGRVEAGQPLHIGKPMANATVYLLDEQQRLVPIGVAGELYVGGKGVARGYLNRPELTGERFLDDPFNPGRMYRTGDLARWLADGTLEYLGRNDDQVKIRGVRIELGEIEAVLASHAGVAEAVAQVREGQLLAWFVAHEPVVVDELRTYVQSRLSDAMVPVAYMKLDVLPLTTNGKLDRKALPAPGPDAFITRRYEAPQGAVETLLAQIWAEVLQVERVGRQDHFFELGGHSLLAVNLVQRMRQAGLRADVQVLFGQPTLAALAAAVGAGTELEVAANRIPADCTRITPDMLALVELDQATIDRIAAAIPGGAANVQEIYPLAPLQEGLLYHHMTDERDPYQQHAMFTFTGRAPLDAFAQALQQVIARHDILRTSLVWDTLEQPMQVVWRQARLEVEEVTLQGDAIVDRLREYFDPRHRPLDLRQAPMMALACTEDPHNKRWIGMLRFHHLVNDATSTAVLMEEIQAHLLGRQEQLPAPVAYRHFVAQTRSPGRQARHEAFFRERLGDVDEPTLAFGLQERQADRGQTEEAELLLPEALGQRLRVQARLLGVSVASLYHLAWAQVLSKVSGRDDVVFGTVLLGRLQAGEGAERALGMFINTLPLRLCLAGQTVREAITETHGQLSALLAHEHASLALAQRCSSLAGATPLFNSLLNYRHTSVDDDQGLLRDVPGIELLSSEDILSYPLMLTVDDLANGFRLKAKAPRKVGAQRLLDYQGTVLGALVQALEQAPDTLLTTVTVMPATERQQLLVDFNATETDYPAHLTVHALFEAHARDIPHAVAVQACERQLTYQQLNERANQLAHHLRELGVKPDARVALCVERGPELVVGLLAILKAGGAYVPLDPGYPRERLAYMLHDSAPVAILVHGATRDLPGDVAVPVIDLDHCTWRHQPLANPQIPALSVTHLAYVMYTSGSTGAPKGVMIEHRGLGNLMHWGSRLCPNAQGGALLQRAPFSFDGSVWELFWPLANGMRLVLARPDGHREPAYLAQVIREQQITVIKFVPAMLQQFLELEESSHCTSLTDVLCGGGELTEALARGVQARLPKVRLHNVYGPTEATVDSSAWTLEPGAPVPSVQLPIGRAISNTRLYVLDEHDAPVPAGVSGQLHIGGVGVARGYLGLAQMTAERFIDSPFVACDRLYRTGDMVRYLPDGNLEFLGRNDFQVKLRGVRLELGEIESRLLAHPALREVAVLIRDERLVAYFTVRDQAPSLEALRAHVLEQLPEYMVPAAFVHLEALPLNPAGKLDRKALPEPGTDAVVSRAYEAPQGDVETLMAGIWAEVLKLERVGRHDHFFELGGHSLLAVNLVARLRKAGLDVDARSLFNQPTLAGLAARAVTQVPRVEVPQTLIPQLNRRRRL</sequence>
<dbReference type="Pfam" id="PF13193">
    <property type="entry name" value="AMP-binding_C"/>
    <property type="match status" value="2"/>
</dbReference>
<reference evidence="5 6" key="1">
    <citation type="submission" date="2019-11" db="EMBL/GenBank/DDBJ databases">
        <title>Pseudmonas karstica sp. nov. and Pseudomonas spelaei sp. nov. from caves.</title>
        <authorList>
            <person name="Zeman M."/>
        </authorList>
    </citation>
    <scope>NUCLEOTIDE SEQUENCE [LARGE SCALE GENOMIC DNA]</scope>
    <source>
        <strain evidence="5 6">CCM 7891</strain>
    </source>
</reference>
<dbReference type="Pfam" id="PF00668">
    <property type="entry name" value="Condensation"/>
    <property type="match status" value="2"/>
</dbReference>
<evidence type="ECO:0000259" key="4">
    <source>
        <dbReference type="PROSITE" id="PS50075"/>
    </source>
</evidence>
<dbReference type="SUPFAM" id="SSF47336">
    <property type="entry name" value="ACP-like"/>
    <property type="match status" value="2"/>
</dbReference>
<dbReference type="Pfam" id="PF00550">
    <property type="entry name" value="PP-binding"/>
    <property type="match status" value="2"/>
</dbReference>
<dbReference type="InterPro" id="IPR036736">
    <property type="entry name" value="ACP-like_sf"/>
</dbReference>
<dbReference type="EMBL" id="WLYI01000038">
    <property type="protein sequence ID" value="MTD21902.1"/>
    <property type="molecule type" value="Genomic_DNA"/>
</dbReference>
<dbReference type="GO" id="GO:0043041">
    <property type="term" value="P:amino acid activation for nonribosomal peptide biosynthetic process"/>
    <property type="evidence" value="ECO:0007669"/>
    <property type="project" value="TreeGrafter"/>
</dbReference>
<dbReference type="Gene3D" id="3.30.559.10">
    <property type="entry name" value="Chloramphenicol acetyltransferase-like domain"/>
    <property type="match status" value="2"/>
</dbReference>
<evidence type="ECO:0000313" key="6">
    <source>
        <dbReference type="Proteomes" id="UP000431485"/>
    </source>
</evidence>
<dbReference type="GO" id="GO:0005737">
    <property type="term" value="C:cytoplasm"/>
    <property type="evidence" value="ECO:0007669"/>
    <property type="project" value="TreeGrafter"/>
</dbReference>
<dbReference type="InterPro" id="IPR009081">
    <property type="entry name" value="PP-bd_ACP"/>
</dbReference>
<dbReference type="FunFam" id="2.30.38.10:FF:000001">
    <property type="entry name" value="Non-ribosomal peptide synthetase PvdI"/>
    <property type="match status" value="1"/>
</dbReference>
<dbReference type="NCBIfam" id="TIGR01733">
    <property type="entry name" value="AA-adenyl-dom"/>
    <property type="match status" value="2"/>
</dbReference>
<dbReference type="GO" id="GO:0031177">
    <property type="term" value="F:phosphopantetheine binding"/>
    <property type="evidence" value="ECO:0007669"/>
    <property type="project" value="InterPro"/>
</dbReference>
<dbReference type="Gene3D" id="2.30.38.10">
    <property type="entry name" value="Luciferase, Domain 3"/>
    <property type="match status" value="2"/>
</dbReference>
<proteinExistence type="predicted"/>
<dbReference type="NCBIfam" id="NF003417">
    <property type="entry name" value="PRK04813.1"/>
    <property type="match status" value="2"/>
</dbReference>
<dbReference type="InterPro" id="IPR025110">
    <property type="entry name" value="AMP-bd_C"/>
</dbReference>
<name>A0A7X2RVJ6_9PSED</name>
<feature type="domain" description="Carrier" evidence="4">
    <location>
        <begin position="2039"/>
        <end position="2113"/>
    </location>
</feature>
<dbReference type="OrthoDB" id="9757559at2"/>
<dbReference type="InterPro" id="IPR006162">
    <property type="entry name" value="Ppantetheine_attach_site"/>
</dbReference>
<dbReference type="FunFam" id="3.40.50.980:FF:000002">
    <property type="entry name" value="Enterobactin synthetase component F"/>
    <property type="match status" value="1"/>
</dbReference>
<gene>
    <name evidence="5" type="ORF">GIR22_22485</name>
</gene>
<dbReference type="SMART" id="SM00823">
    <property type="entry name" value="PKS_PP"/>
    <property type="match status" value="2"/>
</dbReference>
<dbReference type="CDD" id="cd17651">
    <property type="entry name" value="A_NRPS_VisG_like"/>
    <property type="match status" value="1"/>
</dbReference>
<comment type="cofactor">
    <cofactor evidence="1">
        <name>pantetheine 4'-phosphate</name>
        <dbReference type="ChEBI" id="CHEBI:47942"/>
    </cofactor>
</comment>
<dbReference type="PROSITE" id="PS50075">
    <property type="entry name" value="CARRIER"/>
    <property type="match status" value="2"/>
</dbReference>
<accession>A0A7X2RVJ6</accession>
<dbReference type="FunFam" id="3.40.50.12780:FF:000012">
    <property type="entry name" value="Non-ribosomal peptide synthetase"/>
    <property type="match status" value="2"/>
</dbReference>
<dbReference type="InterPro" id="IPR020845">
    <property type="entry name" value="AMP-binding_CS"/>
</dbReference>
<dbReference type="InterPro" id="IPR023213">
    <property type="entry name" value="CAT-like_dom_sf"/>
</dbReference>
<dbReference type="InterPro" id="IPR010071">
    <property type="entry name" value="AA_adenyl_dom"/>
</dbReference>
<dbReference type="FunFam" id="3.40.50.980:FF:000001">
    <property type="entry name" value="Non-ribosomal peptide synthetase"/>
    <property type="match status" value="2"/>
</dbReference>
<dbReference type="FunFam" id="1.10.1200.10:FF:000005">
    <property type="entry name" value="Nonribosomal peptide synthetase 1"/>
    <property type="match status" value="2"/>
</dbReference>
<dbReference type="Gene3D" id="3.30.300.30">
    <property type="match status" value="2"/>
</dbReference>
<protein>
    <submittedName>
        <fullName evidence="5">Amino acid adenylation domain-containing protein</fullName>
    </submittedName>
</protein>
<dbReference type="Pfam" id="PF00501">
    <property type="entry name" value="AMP-binding"/>
    <property type="match status" value="2"/>
</dbReference>
<dbReference type="CDD" id="cd05930">
    <property type="entry name" value="A_NRPS"/>
    <property type="match status" value="1"/>
</dbReference>
<dbReference type="GO" id="GO:0003824">
    <property type="term" value="F:catalytic activity"/>
    <property type="evidence" value="ECO:0007669"/>
    <property type="project" value="InterPro"/>
</dbReference>
<evidence type="ECO:0000256" key="1">
    <source>
        <dbReference type="ARBA" id="ARBA00001957"/>
    </source>
</evidence>
<keyword evidence="3" id="KW-0597">Phosphoprotein</keyword>